<accession>A0A815ZKY4</accession>
<dbReference type="Proteomes" id="UP000663855">
    <property type="component" value="Unassembled WGS sequence"/>
</dbReference>
<evidence type="ECO:0000313" key="2">
    <source>
        <dbReference type="EMBL" id="CAF5045413.1"/>
    </source>
</evidence>
<dbReference type="AlphaFoldDB" id="A0A815ZKY4"/>
<dbReference type="Proteomes" id="UP000681967">
    <property type="component" value="Unassembled WGS sequence"/>
</dbReference>
<reference evidence="1" key="1">
    <citation type="submission" date="2021-02" db="EMBL/GenBank/DDBJ databases">
        <authorList>
            <person name="Nowell W R."/>
        </authorList>
    </citation>
    <scope>NUCLEOTIDE SEQUENCE</scope>
</reference>
<proteinExistence type="predicted"/>
<comment type="caution">
    <text evidence="1">The sequence shown here is derived from an EMBL/GenBank/DDBJ whole genome shotgun (WGS) entry which is preliminary data.</text>
</comment>
<sequence>MIKLESYDKTVFDDLANILQSEAIRCKHVMNAIAEAISIKSTTTLLQLTQYEIVINIDTLTHLLHIQQLFHDLMNSIHREISNLMPAVADRSTGLVAPVVSSLSNVLRQLN</sequence>
<protein>
    <submittedName>
        <fullName evidence="1">Uncharacterized protein</fullName>
    </submittedName>
</protein>
<evidence type="ECO:0000313" key="3">
    <source>
        <dbReference type="Proteomes" id="UP000663855"/>
    </source>
</evidence>
<name>A0A815ZKY4_9BILA</name>
<gene>
    <name evidence="2" type="ORF">BYL167_LOCUS57420</name>
    <name evidence="1" type="ORF">CJN711_LOCUS33500</name>
</gene>
<dbReference type="EMBL" id="CAJOBH010224874">
    <property type="protein sequence ID" value="CAF5045413.1"/>
    <property type="molecule type" value="Genomic_DNA"/>
</dbReference>
<dbReference type="EMBL" id="CAJNOV010016185">
    <property type="protein sequence ID" value="CAF1586046.1"/>
    <property type="molecule type" value="Genomic_DNA"/>
</dbReference>
<organism evidence="1 3">
    <name type="scientific">Rotaria magnacalcarata</name>
    <dbReference type="NCBI Taxonomy" id="392030"/>
    <lineage>
        <taxon>Eukaryota</taxon>
        <taxon>Metazoa</taxon>
        <taxon>Spiralia</taxon>
        <taxon>Gnathifera</taxon>
        <taxon>Rotifera</taxon>
        <taxon>Eurotatoria</taxon>
        <taxon>Bdelloidea</taxon>
        <taxon>Philodinida</taxon>
        <taxon>Philodinidae</taxon>
        <taxon>Rotaria</taxon>
    </lineage>
</organism>
<evidence type="ECO:0000313" key="1">
    <source>
        <dbReference type="EMBL" id="CAF1586046.1"/>
    </source>
</evidence>